<name>A0ABR8QZK6_9CAUL</name>
<sequence length="163" mass="17264">MSAEVEKLAAYLEDAVVSLHHRFSYGYGGLQGSQNAPAPRSFEGRLRLLIERHFVDALRMNGRAVDVWLDYPADDDADLDTLRPSALVVARQGCLAPITIGLGWPARGLKTLRLNPPTAVASRPVTILLGASDAGEALTTALSQMIAAAVVSLDGDAALEEAA</sequence>
<proteinExistence type="predicted"/>
<evidence type="ECO:0000313" key="2">
    <source>
        <dbReference type="Proteomes" id="UP000638918"/>
    </source>
</evidence>
<accession>A0ABR8QZK6</accession>
<dbReference type="EMBL" id="JACSQU010000001">
    <property type="protein sequence ID" value="MBD7940904.1"/>
    <property type="molecule type" value="Genomic_DNA"/>
</dbReference>
<keyword evidence="2" id="KW-1185">Reference proteome</keyword>
<gene>
    <name evidence="1" type="ORF">H9656_05870</name>
</gene>
<dbReference type="RefSeq" id="WP_191743254.1">
    <property type="nucleotide sequence ID" value="NZ_JACSQU010000001.1"/>
</dbReference>
<dbReference type="Proteomes" id="UP000638918">
    <property type="component" value="Unassembled WGS sequence"/>
</dbReference>
<evidence type="ECO:0000313" key="1">
    <source>
        <dbReference type="EMBL" id="MBD7940904.1"/>
    </source>
</evidence>
<organism evidence="1 2">
    <name type="scientific">Brevundimonas guildfordensis</name>
    <dbReference type="NCBI Taxonomy" id="2762241"/>
    <lineage>
        <taxon>Bacteria</taxon>
        <taxon>Pseudomonadati</taxon>
        <taxon>Pseudomonadota</taxon>
        <taxon>Alphaproteobacteria</taxon>
        <taxon>Caulobacterales</taxon>
        <taxon>Caulobacteraceae</taxon>
        <taxon>Brevundimonas</taxon>
    </lineage>
</organism>
<comment type="caution">
    <text evidence="1">The sequence shown here is derived from an EMBL/GenBank/DDBJ whole genome shotgun (WGS) entry which is preliminary data.</text>
</comment>
<protein>
    <submittedName>
        <fullName evidence="1">Uncharacterized protein</fullName>
    </submittedName>
</protein>
<reference evidence="1 2" key="1">
    <citation type="submission" date="2020-08" db="EMBL/GenBank/DDBJ databases">
        <title>A Genomic Blueprint of the Chicken Gut Microbiome.</title>
        <authorList>
            <person name="Gilroy R."/>
            <person name="Ravi A."/>
            <person name="Getino M."/>
            <person name="Pursley I."/>
            <person name="Horton D.L."/>
            <person name="Alikhan N.-F."/>
            <person name="Baker D."/>
            <person name="Gharbi K."/>
            <person name="Hall N."/>
            <person name="Watson M."/>
            <person name="Adriaenssens E.M."/>
            <person name="Foster-Nyarko E."/>
            <person name="Jarju S."/>
            <person name="Secka A."/>
            <person name="Antonio M."/>
            <person name="Oren A."/>
            <person name="Chaudhuri R."/>
            <person name="La Ragione R.M."/>
            <person name="Hildebrand F."/>
            <person name="Pallen M.J."/>
        </authorList>
    </citation>
    <scope>NUCLEOTIDE SEQUENCE [LARGE SCALE GENOMIC DNA]</scope>
    <source>
        <strain evidence="1 2">Sa3CVA3</strain>
    </source>
</reference>